<comment type="caution">
    <text evidence="11">The sequence shown here is derived from an EMBL/GenBank/DDBJ whole genome shotgun (WGS) entry which is preliminary data.</text>
</comment>
<dbReference type="GO" id="GO:0005743">
    <property type="term" value="C:mitochondrial inner membrane"/>
    <property type="evidence" value="ECO:0007669"/>
    <property type="project" value="UniProtKB-SubCell"/>
</dbReference>
<organism evidence="11 12">
    <name type="scientific">Diutina rugosa</name>
    <name type="common">Yeast</name>
    <name type="synonym">Candida rugosa</name>
    <dbReference type="NCBI Taxonomy" id="5481"/>
    <lineage>
        <taxon>Eukaryota</taxon>
        <taxon>Fungi</taxon>
        <taxon>Dikarya</taxon>
        <taxon>Ascomycota</taxon>
        <taxon>Saccharomycotina</taxon>
        <taxon>Pichiomycetes</taxon>
        <taxon>Debaryomycetaceae</taxon>
        <taxon>Diutina</taxon>
    </lineage>
</organism>
<dbReference type="Proteomes" id="UP000449547">
    <property type="component" value="Unassembled WGS sequence"/>
</dbReference>
<dbReference type="VEuPathDB" id="FungiDB:DIURU_002886"/>
<dbReference type="Pfam" id="PF05047">
    <property type="entry name" value="L51_S25_CI-B8"/>
    <property type="match status" value="1"/>
</dbReference>
<evidence type="ECO:0000256" key="4">
    <source>
        <dbReference type="ARBA" id="ARBA00022448"/>
    </source>
</evidence>
<dbReference type="PANTHER" id="PTHR12878:SF0">
    <property type="entry name" value="NADH DEHYDROGENASE [UBIQUINONE] 1 ALPHA SUBCOMPLEX SUBUNIT 2"/>
    <property type="match status" value="1"/>
</dbReference>
<name>A0A642UNJ4_DIURU</name>
<protein>
    <recommendedName>
        <fullName evidence="10">Ribosomal protein/NADH dehydrogenase domain-containing protein</fullName>
    </recommendedName>
</protein>
<dbReference type="InterPro" id="IPR036249">
    <property type="entry name" value="Thioredoxin-like_sf"/>
</dbReference>
<dbReference type="SMART" id="SM00916">
    <property type="entry name" value="L51_S25_CI-B8"/>
    <property type="match status" value="1"/>
</dbReference>
<evidence type="ECO:0000259" key="10">
    <source>
        <dbReference type="SMART" id="SM00916"/>
    </source>
</evidence>
<dbReference type="RefSeq" id="XP_034012417.1">
    <property type="nucleotide sequence ID" value="XM_034155586.1"/>
</dbReference>
<evidence type="ECO:0000256" key="6">
    <source>
        <dbReference type="ARBA" id="ARBA00022792"/>
    </source>
</evidence>
<comment type="subcellular location">
    <subcellularLocation>
        <location evidence="2">Mitochondrion inner membrane</location>
        <topology evidence="2">Peripheral membrane protein</topology>
        <orientation evidence="2">Matrix side</orientation>
    </subcellularLocation>
</comment>
<sequence length="93" mass="10337">MSKFVFGTAVKELRFHLSQTGEASVPLRKFLQANYAPLKQASDNKVPILVREAFGIPPSLTARFEKGKEIKKQLEGLTEKDIADQVATFIKSS</sequence>
<dbReference type="GeneID" id="54781537"/>
<dbReference type="InterPro" id="IPR016464">
    <property type="entry name" value="NADH_Ub_cplx-1_asu_su-2"/>
</dbReference>
<dbReference type="InterPro" id="IPR007741">
    <property type="entry name" value="Ribosomal_mL43/mS25/NADH_DH"/>
</dbReference>
<evidence type="ECO:0000313" key="11">
    <source>
        <dbReference type="EMBL" id="KAA8902432.1"/>
    </source>
</evidence>
<keyword evidence="5" id="KW-0679">Respiratory chain</keyword>
<evidence type="ECO:0000256" key="8">
    <source>
        <dbReference type="ARBA" id="ARBA00023128"/>
    </source>
</evidence>
<proteinExistence type="inferred from homology"/>
<dbReference type="PIRSF" id="PIRSF005822">
    <property type="entry name" value="NDUA2"/>
    <property type="match status" value="1"/>
</dbReference>
<feature type="domain" description="Ribosomal protein/NADH dehydrogenase" evidence="10">
    <location>
        <begin position="19"/>
        <end position="93"/>
    </location>
</feature>
<accession>A0A642UNJ4</accession>
<dbReference type="SUPFAM" id="SSF52833">
    <property type="entry name" value="Thioredoxin-like"/>
    <property type="match status" value="1"/>
</dbReference>
<evidence type="ECO:0000313" key="12">
    <source>
        <dbReference type="Proteomes" id="UP000449547"/>
    </source>
</evidence>
<evidence type="ECO:0000256" key="2">
    <source>
        <dbReference type="ARBA" id="ARBA00004443"/>
    </source>
</evidence>
<dbReference type="OMA" id="FIEQQYV"/>
<evidence type="ECO:0000256" key="7">
    <source>
        <dbReference type="ARBA" id="ARBA00022982"/>
    </source>
</evidence>
<dbReference type="EMBL" id="SWFT01000090">
    <property type="protein sequence ID" value="KAA8902432.1"/>
    <property type="molecule type" value="Genomic_DNA"/>
</dbReference>
<comment type="function">
    <text evidence="1">Accessory subunit of the mitochondrial membrane respiratory chain NADH dehydrogenase (Complex I), that is believed not to be involved in catalysis. Complex I functions in the transfer of electrons from NADH to the respiratory chain. The immediate electron acceptor for the enzyme is believed to be ubiquinone.</text>
</comment>
<dbReference type="OrthoDB" id="10250268at2759"/>
<dbReference type="PANTHER" id="PTHR12878">
    <property type="entry name" value="NADH-UBIQUINONE OXIDOREDUCTASE B8 SUBUNIT"/>
    <property type="match status" value="1"/>
</dbReference>
<gene>
    <name evidence="11" type="ORF">DIURU_002886</name>
</gene>
<evidence type="ECO:0000256" key="9">
    <source>
        <dbReference type="ARBA" id="ARBA00023136"/>
    </source>
</evidence>
<keyword evidence="12" id="KW-1185">Reference proteome</keyword>
<comment type="similarity">
    <text evidence="3">Belongs to the complex I NDUFA2 subunit family.</text>
</comment>
<keyword evidence="9" id="KW-0472">Membrane</keyword>
<reference evidence="11 12" key="1">
    <citation type="submission" date="2019-07" db="EMBL/GenBank/DDBJ databases">
        <title>Genome assembly of two rare yeast pathogens: Diutina rugosa and Trichomonascus ciferrii.</title>
        <authorList>
            <person name="Mixao V."/>
            <person name="Saus E."/>
            <person name="Hansen A."/>
            <person name="Lass-Flor C."/>
            <person name="Gabaldon T."/>
        </authorList>
    </citation>
    <scope>NUCLEOTIDE SEQUENCE [LARGE SCALE GENOMIC DNA]</scope>
    <source>
        <strain evidence="11 12">CBS 613</strain>
    </source>
</reference>
<keyword evidence="7" id="KW-0249">Electron transport</keyword>
<evidence type="ECO:0000256" key="5">
    <source>
        <dbReference type="ARBA" id="ARBA00022660"/>
    </source>
</evidence>
<keyword evidence="4" id="KW-0813">Transport</keyword>
<dbReference type="Gene3D" id="3.40.30.10">
    <property type="entry name" value="Glutaredoxin"/>
    <property type="match status" value="1"/>
</dbReference>
<keyword evidence="6" id="KW-0999">Mitochondrion inner membrane</keyword>
<dbReference type="AlphaFoldDB" id="A0A642UNJ4"/>
<keyword evidence="8" id="KW-0496">Mitochondrion</keyword>
<evidence type="ECO:0000256" key="3">
    <source>
        <dbReference type="ARBA" id="ARBA00008939"/>
    </source>
</evidence>
<evidence type="ECO:0000256" key="1">
    <source>
        <dbReference type="ARBA" id="ARBA00003195"/>
    </source>
</evidence>